<feature type="repeat" description="PPR" evidence="2">
    <location>
        <begin position="176"/>
        <end position="210"/>
    </location>
</feature>
<dbReference type="GO" id="GO:0003723">
    <property type="term" value="F:RNA binding"/>
    <property type="evidence" value="ECO:0007669"/>
    <property type="project" value="InterPro"/>
</dbReference>
<evidence type="ECO:0000313" key="3">
    <source>
        <dbReference type="EMBL" id="KAI5083828.1"/>
    </source>
</evidence>
<feature type="repeat" description="PPR" evidence="2">
    <location>
        <begin position="75"/>
        <end position="109"/>
    </location>
</feature>
<protein>
    <recommendedName>
        <fullName evidence="5">Pentatricopeptide repeat-containing protein</fullName>
    </recommendedName>
</protein>
<evidence type="ECO:0000256" key="1">
    <source>
        <dbReference type="ARBA" id="ARBA00022737"/>
    </source>
</evidence>
<evidence type="ECO:0008006" key="5">
    <source>
        <dbReference type="Google" id="ProtNLM"/>
    </source>
</evidence>
<accession>A0A9D4ZQA2</accession>
<dbReference type="InterPro" id="IPR011990">
    <property type="entry name" value="TPR-like_helical_dom_sf"/>
</dbReference>
<evidence type="ECO:0000313" key="4">
    <source>
        <dbReference type="Proteomes" id="UP000886520"/>
    </source>
</evidence>
<comment type="caution">
    <text evidence="3">The sequence shown here is derived from an EMBL/GenBank/DDBJ whole genome shotgun (WGS) entry which is preliminary data.</text>
</comment>
<sequence length="310" mass="34562">MQEEKVLPDEATFSSILGACIIAGFIEQGKFIHDRIIKRKLELNLVIGSALVNMYAKSGLLLEARNVLNHLSIRSTESWGALIAGYSYYGHGRLALESFLSMQHEGVPPDEAACVCALKACVDVGDLELGKTLHHQLTVRNFNADAQVGTTLVNFYSKNLCLEDARKVFNCLTIRDVVSWGALIGGYVFCKEFKMAIDCLKEMQQQGLRPSDAIYTSIISGCTSIGQFTKGHEHFRCLTEDPDVEPSIENYTVMMDLLGRSGSLRSAKDVIHTMPMLPDDISQTSLLQSFWQHHHRTSTPEPRGYDKRQC</sequence>
<dbReference type="InterPro" id="IPR046960">
    <property type="entry name" value="PPR_At4g14850-like_plant"/>
</dbReference>
<dbReference type="GO" id="GO:0009451">
    <property type="term" value="P:RNA modification"/>
    <property type="evidence" value="ECO:0007669"/>
    <property type="project" value="InterPro"/>
</dbReference>
<dbReference type="Proteomes" id="UP000886520">
    <property type="component" value="Chromosome 3"/>
</dbReference>
<keyword evidence="1" id="KW-0677">Repeat</keyword>
<proteinExistence type="predicted"/>
<dbReference type="NCBIfam" id="TIGR00756">
    <property type="entry name" value="PPR"/>
    <property type="match status" value="1"/>
</dbReference>
<dbReference type="Gene3D" id="1.25.40.10">
    <property type="entry name" value="Tetratricopeptide repeat domain"/>
    <property type="match status" value="2"/>
</dbReference>
<name>A0A9D4ZQA2_ADICA</name>
<dbReference type="Pfam" id="PF13041">
    <property type="entry name" value="PPR_2"/>
    <property type="match status" value="1"/>
</dbReference>
<dbReference type="InterPro" id="IPR002885">
    <property type="entry name" value="PPR_rpt"/>
</dbReference>
<dbReference type="PANTHER" id="PTHR47926">
    <property type="entry name" value="PENTATRICOPEPTIDE REPEAT-CONTAINING PROTEIN"/>
    <property type="match status" value="1"/>
</dbReference>
<dbReference type="AlphaFoldDB" id="A0A9D4ZQA2"/>
<gene>
    <name evidence="3" type="ORF">GOP47_0003571</name>
</gene>
<dbReference type="Pfam" id="PF01535">
    <property type="entry name" value="PPR"/>
    <property type="match status" value="4"/>
</dbReference>
<dbReference type="OrthoDB" id="185373at2759"/>
<organism evidence="3 4">
    <name type="scientific">Adiantum capillus-veneris</name>
    <name type="common">Maidenhair fern</name>
    <dbReference type="NCBI Taxonomy" id="13818"/>
    <lineage>
        <taxon>Eukaryota</taxon>
        <taxon>Viridiplantae</taxon>
        <taxon>Streptophyta</taxon>
        <taxon>Embryophyta</taxon>
        <taxon>Tracheophyta</taxon>
        <taxon>Polypodiopsida</taxon>
        <taxon>Polypodiidae</taxon>
        <taxon>Polypodiales</taxon>
        <taxon>Pteridineae</taxon>
        <taxon>Pteridaceae</taxon>
        <taxon>Vittarioideae</taxon>
        <taxon>Adiantum</taxon>
    </lineage>
</organism>
<dbReference type="PROSITE" id="PS51375">
    <property type="entry name" value="PPR"/>
    <property type="match status" value="2"/>
</dbReference>
<keyword evidence="4" id="KW-1185">Reference proteome</keyword>
<dbReference type="EMBL" id="JABFUD020000002">
    <property type="protein sequence ID" value="KAI5083828.1"/>
    <property type="molecule type" value="Genomic_DNA"/>
</dbReference>
<evidence type="ECO:0000256" key="2">
    <source>
        <dbReference type="PROSITE-ProRule" id="PRU00708"/>
    </source>
</evidence>
<reference evidence="3" key="1">
    <citation type="submission" date="2021-01" db="EMBL/GenBank/DDBJ databases">
        <title>Adiantum capillus-veneris genome.</title>
        <authorList>
            <person name="Fang Y."/>
            <person name="Liao Q."/>
        </authorList>
    </citation>
    <scope>NUCLEOTIDE SEQUENCE</scope>
    <source>
        <strain evidence="3">H3</strain>
        <tissue evidence="3">Leaf</tissue>
    </source>
</reference>